<dbReference type="PIRSF" id="PIRSF002849">
    <property type="entry name" value="AAA_ATPase_chaperone_MoxR_prd"/>
    <property type="match status" value="1"/>
</dbReference>
<dbReference type="PANTHER" id="PTHR42759:SF5">
    <property type="entry name" value="METHANOL DEHYDROGENASE REGULATOR"/>
    <property type="match status" value="1"/>
</dbReference>
<accession>A0ABS4GV64</accession>
<dbReference type="Proteomes" id="UP001519343">
    <property type="component" value="Unassembled WGS sequence"/>
</dbReference>
<dbReference type="CDD" id="cd00009">
    <property type="entry name" value="AAA"/>
    <property type="match status" value="1"/>
</dbReference>
<dbReference type="SMART" id="SM00382">
    <property type="entry name" value="AAA"/>
    <property type="match status" value="1"/>
</dbReference>
<keyword evidence="3" id="KW-1185">Reference proteome</keyword>
<evidence type="ECO:0000313" key="2">
    <source>
        <dbReference type="EMBL" id="MBP1934155.1"/>
    </source>
</evidence>
<evidence type="ECO:0000313" key="3">
    <source>
        <dbReference type="Proteomes" id="UP001519343"/>
    </source>
</evidence>
<dbReference type="Gene3D" id="3.40.50.300">
    <property type="entry name" value="P-loop containing nucleotide triphosphate hydrolases"/>
    <property type="match status" value="1"/>
</dbReference>
<keyword evidence="2" id="KW-0378">Hydrolase</keyword>
<dbReference type="InterPro" id="IPR003593">
    <property type="entry name" value="AAA+_ATPase"/>
</dbReference>
<dbReference type="Pfam" id="PF07726">
    <property type="entry name" value="AAA_3"/>
    <property type="match status" value="1"/>
</dbReference>
<gene>
    <name evidence="2" type="ORF">J2Z37_004174</name>
</gene>
<dbReference type="InterPro" id="IPR011703">
    <property type="entry name" value="ATPase_AAA-3"/>
</dbReference>
<dbReference type="EC" id="3.6.3.-" evidence="2"/>
<comment type="caution">
    <text evidence="2">The sequence shown here is derived from an EMBL/GenBank/DDBJ whole genome shotgun (WGS) entry which is preliminary data.</text>
</comment>
<feature type="domain" description="AAA+ ATPase" evidence="1">
    <location>
        <begin position="38"/>
        <end position="179"/>
    </location>
</feature>
<evidence type="ECO:0000259" key="1">
    <source>
        <dbReference type="SMART" id="SM00382"/>
    </source>
</evidence>
<dbReference type="EMBL" id="JAGGKT010000017">
    <property type="protein sequence ID" value="MBP1934155.1"/>
    <property type="molecule type" value="Genomic_DNA"/>
</dbReference>
<dbReference type="PANTHER" id="PTHR42759">
    <property type="entry name" value="MOXR FAMILY PROTEIN"/>
    <property type="match status" value="1"/>
</dbReference>
<dbReference type="InterPro" id="IPR027417">
    <property type="entry name" value="P-loop_NTPase"/>
</dbReference>
<organism evidence="2 3">
    <name type="scientific">Ammoniphilus resinae</name>
    <dbReference type="NCBI Taxonomy" id="861532"/>
    <lineage>
        <taxon>Bacteria</taxon>
        <taxon>Bacillati</taxon>
        <taxon>Bacillota</taxon>
        <taxon>Bacilli</taxon>
        <taxon>Bacillales</taxon>
        <taxon>Paenibacillaceae</taxon>
        <taxon>Aneurinibacillus group</taxon>
        <taxon>Ammoniphilus</taxon>
    </lineage>
</organism>
<dbReference type="Gene3D" id="1.10.8.80">
    <property type="entry name" value="Magnesium chelatase subunit I, C-Terminal domain"/>
    <property type="match status" value="1"/>
</dbReference>
<protein>
    <submittedName>
        <fullName evidence="2">MoxR-like ATPase</fullName>
        <ecNumber evidence="2">3.6.3.-</ecNumber>
    </submittedName>
</protein>
<sequence length="321" mass="35974">MDLAKGEKIILENLYEELSKVVIGRQKEIKLLFTSLISKGHVLLEDLPGMGKTTLVKAFSKVLDCSFSRIQCTPDLLPSDVIGMSIFSPKSSEFSFRKGPIFTNILLVDEINRALPRTQSSLLEGMEEGQVSVEGQASLLERPFMVLATQNPIEMEGTFPLPEAQMDRFLMKIRMGYPTIEEEELMLKKVGDELPYDQLNSLFSPEAIVYMQSKAEQVFVHDSISSYIVALATETRRHPMFTVGVSPRATKALYKAVKSWALINQRDYVLPDDIKELVAPVWNHRVVLTPEASLSGMQSEKILADILAKAPIPEEVLEKAQ</sequence>
<dbReference type="Pfam" id="PF17863">
    <property type="entry name" value="AAA_lid_2"/>
    <property type="match status" value="1"/>
</dbReference>
<proteinExistence type="predicted"/>
<name>A0ABS4GV64_9BACL</name>
<dbReference type="SUPFAM" id="SSF52540">
    <property type="entry name" value="P-loop containing nucleoside triphosphate hydrolases"/>
    <property type="match status" value="1"/>
</dbReference>
<dbReference type="InterPro" id="IPR050764">
    <property type="entry name" value="CbbQ/NirQ/NorQ/GpvN"/>
</dbReference>
<dbReference type="GO" id="GO:0016787">
    <property type="term" value="F:hydrolase activity"/>
    <property type="evidence" value="ECO:0007669"/>
    <property type="project" value="UniProtKB-KW"/>
</dbReference>
<reference evidence="2 3" key="1">
    <citation type="submission" date="2021-03" db="EMBL/GenBank/DDBJ databases">
        <title>Genomic Encyclopedia of Type Strains, Phase IV (KMG-IV): sequencing the most valuable type-strain genomes for metagenomic binning, comparative biology and taxonomic classification.</title>
        <authorList>
            <person name="Goeker M."/>
        </authorList>
    </citation>
    <scope>NUCLEOTIDE SEQUENCE [LARGE SCALE GENOMIC DNA]</scope>
    <source>
        <strain evidence="2 3">DSM 24738</strain>
    </source>
</reference>
<dbReference type="InterPro" id="IPR041628">
    <property type="entry name" value="ChlI/MoxR_AAA_lid"/>
</dbReference>
<dbReference type="RefSeq" id="WP_209812159.1">
    <property type="nucleotide sequence ID" value="NZ_JAGGKT010000017.1"/>
</dbReference>